<evidence type="ECO:0000313" key="4">
    <source>
        <dbReference type="Proteomes" id="UP000199228"/>
    </source>
</evidence>
<dbReference type="STRING" id="1732.SAMN02910417_01679"/>
<feature type="transmembrane region" description="Helical" evidence="1">
    <location>
        <begin position="12"/>
        <end position="36"/>
    </location>
</feature>
<feature type="chain" id="PRO_5039362108" evidence="2">
    <location>
        <begin position="20"/>
        <end position="550"/>
    </location>
</feature>
<dbReference type="Proteomes" id="UP000199228">
    <property type="component" value="Unassembled WGS sequence"/>
</dbReference>
<reference evidence="3 4" key="1">
    <citation type="submission" date="2016-10" db="EMBL/GenBank/DDBJ databases">
        <authorList>
            <person name="de Groot N.N."/>
        </authorList>
    </citation>
    <scope>NUCLEOTIDE SEQUENCE [LARGE SCALE GENOMIC DNA]</scope>
    <source>
        <strain evidence="3 4">DSM 3217</strain>
    </source>
</reference>
<name>A0A1G6BNZ1_EUBOX</name>
<accession>A0A1G6BNZ1</accession>
<dbReference type="EMBL" id="FMXR01000011">
    <property type="protein sequence ID" value="SDB22295.1"/>
    <property type="molecule type" value="Genomic_DNA"/>
</dbReference>
<organism evidence="3 4">
    <name type="scientific">Eubacterium oxidoreducens</name>
    <dbReference type="NCBI Taxonomy" id="1732"/>
    <lineage>
        <taxon>Bacteria</taxon>
        <taxon>Bacillati</taxon>
        <taxon>Bacillota</taxon>
        <taxon>Clostridia</taxon>
        <taxon>Eubacteriales</taxon>
        <taxon>Eubacteriaceae</taxon>
        <taxon>Eubacterium</taxon>
    </lineage>
</organism>
<sequence>MKQLQLKQKMSTCFKVVLAAVTAISMGGVGEIATYANEATTAAPTSYSISTHHDEEIQSISDYDQHVVLNLTFDDTVTITDADALNNSIFGENPTYTISISGRSIASSTYHRSCEYSANENTLTIDIGNVMTDSDSDGTYETEAFTAIYNGLMVANGTLSGVTVGSTSGITTSIKTFIPNGVELEMTSGEKTNALTMNVAHVANVRSMYHFVVYNYQDGEYIPVTASTGISALGSAAYSLSSHAHVYYNMNAATLAANIVSTLNNNFIDGSRFSATDNGDGTFTINSTKETDQLVMYMYNDNFIQSSEYVTPTVPSSETISLASSYATAVNDKADGTGYYEYALTASSDDAMPVWVANVDEITVGDITYTLVCKSSSVEDAYTTTESDETTTQYAYLFQDGDGYKLRLASYPLTAAKSYTVKITNAVYEETSFEIWTAKKSTESTITTETKKANYITVKTTSKTIKAKLKNKKTTKKYTFKIGAASKTSVKVVKKSGNKKITVSSKGKVTVKKGIKAGTYKVKVKITAASSSKYKKATKTVTLKIKVKNK</sequence>
<feature type="signal peptide" evidence="2">
    <location>
        <begin position="1"/>
        <end position="19"/>
    </location>
</feature>
<keyword evidence="1" id="KW-1133">Transmembrane helix</keyword>
<dbReference type="RefSeq" id="WP_090173904.1">
    <property type="nucleotide sequence ID" value="NZ_FMXR01000011.1"/>
</dbReference>
<protein>
    <submittedName>
        <fullName evidence="3">Uncharacterized protein</fullName>
    </submittedName>
</protein>
<keyword evidence="2" id="KW-0732">Signal</keyword>
<evidence type="ECO:0000256" key="1">
    <source>
        <dbReference type="SAM" id="Phobius"/>
    </source>
</evidence>
<gene>
    <name evidence="3" type="ORF">SAMN02910417_01679</name>
</gene>
<evidence type="ECO:0000313" key="3">
    <source>
        <dbReference type="EMBL" id="SDB22295.1"/>
    </source>
</evidence>
<proteinExistence type="predicted"/>
<keyword evidence="4" id="KW-1185">Reference proteome</keyword>
<dbReference type="AlphaFoldDB" id="A0A1G6BNZ1"/>
<evidence type="ECO:0000256" key="2">
    <source>
        <dbReference type="SAM" id="SignalP"/>
    </source>
</evidence>
<keyword evidence="1" id="KW-0472">Membrane</keyword>
<keyword evidence="1" id="KW-0812">Transmembrane</keyword>